<evidence type="ECO:0000313" key="15">
    <source>
        <dbReference type="Proteomes" id="UP001626550"/>
    </source>
</evidence>
<dbReference type="Proteomes" id="UP001626550">
    <property type="component" value="Unassembled WGS sequence"/>
</dbReference>
<dbReference type="InterPro" id="IPR000536">
    <property type="entry name" value="Nucl_hrmn_rcpt_lig-bd"/>
</dbReference>
<dbReference type="CDD" id="cd07167">
    <property type="entry name" value="NR_DBD_Lrh-1_like"/>
    <property type="match status" value="1"/>
</dbReference>
<dbReference type="GO" id="GO:0005634">
    <property type="term" value="C:nucleus"/>
    <property type="evidence" value="ECO:0007669"/>
    <property type="project" value="UniProtKB-SubCell"/>
</dbReference>
<evidence type="ECO:0000259" key="13">
    <source>
        <dbReference type="PROSITE" id="PS51843"/>
    </source>
</evidence>
<evidence type="ECO:0000259" key="12">
    <source>
        <dbReference type="PROSITE" id="PS51030"/>
    </source>
</evidence>
<keyword evidence="3 10" id="KW-0863">Zinc-finger</keyword>
<sequence>MPEPSQASSSVPTVKCVNLPPSMRLATTSSNGGTTTYVILSSRKATPTKNVMLVPQKPNVVKIPAIKRITGSVPKVPLRTEVVLDGEYSVEETTKRPPFFSYAHHGPSNWQQYIQQFSRLGPCPVCGDRISGYHYGIFCCESCKGFFKRTVQNGKRYTCHASGSITVCEVNINSRRKCPACRFVKCVEKGMRIEAIRSDRTRGGRSLYPGSRYLRHLSNKAAASGSDQTVVRAVMSANGIHGSLEAPLVATGLPINESGGVYIDPEVLAGADIPVENQPINSMLSETLTSAEVTRPEIGGNSWSSSTPAQHCSRKRSHVQRNVVGIGNEQLPSSLRDILLIEESFEQEPEDNLDLDDSEATGPVPENVDQEEAMVYRALLSLTDQRLYRLVRWSRALPVFSQFDTDDQILLLQNCWADLLCLDCCWRSMPTPNEIRLTSTKCINLEAASDLGAEHIVTAVLKLTKEFKRLQLTLVEFACLKVLLLMQTNVKKLRAIREVRDYNEAVHQLLQEYIARTSQVSASVDKYSQLRQLLPELQKTSERARLLLADKDLTPYLASNSLLMELLRSKPSGVVQATPLKLSSSPKKSVSPGIDDKA</sequence>
<dbReference type="FunFam" id="3.30.50.10:FF:000006">
    <property type="entry name" value="Nuclear receptor subfamily 5 group A member"/>
    <property type="match status" value="1"/>
</dbReference>
<dbReference type="InterPro" id="IPR001723">
    <property type="entry name" value="Nuclear_hrmn_rcpt"/>
</dbReference>
<dbReference type="GO" id="GO:0003677">
    <property type="term" value="F:DNA binding"/>
    <property type="evidence" value="ECO:0007669"/>
    <property type="project" value="UniProtKB-KW"/>
</dbReference>
<keyword evidence="7 10" id="KW-0804">Transcription</keyword>
<feature type="domain" description="NR LBD" evidence="13">
    <location>
        <begin position="330"/>
        <end position="570"/>
    </location>
</feature>
<feature type="region of interest" description="Disordered" evidence="11">
    <location>
        <begin position="298"/>
        <end position="318"/>
    </location>
</feature>
<dbReference type="PROSITE" id="PS51030">
    <property type="entry name" value="NUCLEAR_REC_DBD_2"/>
    <property type="match status" value="1"/>
</dbReference>
<dbReference type="PROSITE" id="PS00031">
    <property type="entry name" value="NUCLEAR_REC_DBD_1"/>
    <property type="match status" value="1"/>
</dbReference>
<keyword evidence="5 10" id="KW-0805">Transcription regulation</keyword>
<comment type="caution">
    <text evidence="14">The sequence shown here is derived from an EMBL/GenBank/DDBJ whole genome shotgun (WGS) entry which is preliminary data.</text>
</comment>
<evidence type="ECO:0000256" key="6">
    <source>
        <dbReference type="ARBA" id="ARBA00023125"/>
    </source>
</evidence>
<dbReference type="GO" id="GO:0006355">
    <property type="term" value="P:regulation of DNA-templated transcription"/>
    <property type="evidence" value="ECO:0007669"/>
    <property type="project" value="UniProtKB-ARBA"/>
</dbReference>
<dbReference type="InterPro" id="IPR013088">
    <property type="entry name" value="Znf_NHR/GATA"/>
</dbReference>
<dbReference type="InterPro" id="IPR035500">
    <property type="entry name" value="NHR-like_dom_sf"/>
</dbReference>
<keyword evidence="6 10" id="KW-0238">DNA-binding</keyword>
<dbReference type="SMART" id="SM00430">
    <property type="entry name" value="HOLI"/>
    <property type="match status" value="1"/>
</dbReference>
<dbReference type="Gene3D" id="3.30.50.10">
    <property type="entry name" value="Erythroid Transcription Factor GATA-1, subunit A"/>
    <property type="match status" value="1"/>
</dbReference>
<keyword evidence="2 10" id="KW-0479">Metal-binding</keyword>
<evidence type="ECO:0000256" key="8">
    <source>
        <dbReference type="ARBA" id="ARBA00023170"/>
    </source>
</evidence>
<dbReference type="AlphaFoldDB" id="A0ABD2QI41"/>
<dbReference type="SMART" id="SM00399">
    <property type="entry name" value="ZnF_C4"/>
    <property type="match status" value="1"/>
</dbReference>
<dbReference type="Pfam" id="PF00104">
    <property type="entry name" value="Hormone_recep"/>
    <property type="match status" value="1"/>
</dbReference>
<protein>
    <submittedName>
        <fullName evidence="14">Nuclear receptor subfamily 5 group A member 2</fullName>
    </submittedName>
</protein>
<evidence type="ECO:0000256" key="2">
    <source>
        <dbReference type="ARBA" id="ARBA00022723"/>
    </source>
</evidence>
<proteinExistence type="inferred from homology"/>
<dbReference type="SUPFAM" id="SSF48508">
    <property type="entry name" value="Nuclear receptor ligand-binding domain"/>
    <property type="match status" value="1"/>
</dbReference>
<comment type="similarity">
    <text evidence="10">Belongs to the nuclear hormone receptor family.</text>
</comment>
<reference evidence="14 15" key="1">
    <citation type="submission" date="2024-11" db="EMBL/GenBank/DDBJ databases">
        <title>Adaptive evolution of stress response genes in parasites aligns with host niche diversity.</title>
        <authorList>
            <person name="Hahn C."/>
            <person name="Resl P."/>
        </authorList>
    </citation>
    <scope>NUCLEOTIDE SEQUENCE [LARGE SCALE GENOMIC DNA]</scope>
    <source>
        <strain evidence="14">EGGRZ-B1_66</strain>
        <tissue evidence="14">Body</tissue>
    </source>
</reference>
<dbReference type="PANTHER" id="PTHR24086:SF25">
    <property type="entry name" value="NUCLEAR HORMONE RECEPTOR FTZ-F1 BETA"/>
    <property type="match status" value="1"/>
</dbReference>
<evidence type="ECO:0000256" key="11">
    <source>
        <dbReference type="SAM" id="MobiDB-lite"/>
    </source>
</evidence>
<dbReference type="SUPFAM" id="SSF57716">
    <property type="entry name" value="Glucocorticoid receptor-like (DNA-binding domain)"/>
    <property type="match status" value="1"/>
</dbReference>
<evidence type="ECO:0000256" key="3">
    <source>
        <dbReference type="ARBA" id="ARBA00022771"/>
    </source>
</evidence>
<evidence type="ECO:0000256" key="10">
    <source>
        <dbReference type="RuleBase" id="RU004334"/>
    </source>
</evidence>
<evidence type="ECO:0000256" key="1">
    <source>
        <dbReference type="ARBA" id="ARBA00004123"/>
    </source>
</evidence>
<dbReference type="InterPro" id="IPR016355">
    <property type="entry name" value="NR5-like"/>
</dbReference>
<comment type="subcellular location">
    <subcellularLocation>
        <location evidence="1 10">Nucleus</location>
    </subcellularLocation>
</comment>
<evidence type="ECO:0000256" key="5">
    <source>
        <dbReference type="ARBA" id="ARBA00023015"/>
    </source>
</evidence>
<accession>A0ABD2QI41</accession>
<keyword evidence="15" id="KW-1185">Reference proteome</keyword>
<dbReference type="PROSITE" id="PS51843">
    <property type="entry name" value="NR_LBD"/>
    <property type="match status" value="1"/>
</dbReference>
<feature type="compositionally biased region" description="Low complexity" evidence="11">
    <location>
        <begin position="579"/>
        <end position="592"/>
    </location>
</feature>
<keyword evidence="9 10" id="KW-0539">Nucleus</keyword>
<dbReference type="PRINTS" id="PR00398">
    <property type="entry name" value="STRDHORMONER"/>
</dbReference>
<dbReference type="GO" id="GO:0008270">
    <property type="term" value="F:zinc ion binding"/>
    <property type="evidence" value="ECO:0007669"/>
    <property type="project" value="UniProtKB-KW"/>
</dbReference>
<feature type="domain" description="Nuclear receptor" evidence="12">
    <location>
        <begin position="120"/>
        <end position="198"/>
    </location>
</feature>
<name>A0ABD2QI41_9PLAT</name>
<keyword evidence="4 10" id="KW-0862">Zinc</keyword>
<organism evidence="14 15">
    <name type="scientific">Cichlidogyrus casuarinus</name>
    <dbReference type="NCBI Taxonomy" id="1844966"/>
    <lineage>
        <taxon>Eukaryota</taxon>
        <taxon>Metazoa</taxon>
        <taxon>Spiralia</taxon>
        <taxon>Lophotrochozoa</taxon>
        <taxon>Platyhelminthes</taxon>
        <taxon>Monogenea</taxon>
        <taxon>Monopisthocotylea</taxon>
        <taxon>Dactylogyridea</taxon>
        <taxon>Ancyrocephalidae</taxon>
        <taxon>Cichlidogyrus</taxon>
    </lineage>
</organism>
<dbReference type="Pfam" id="PF00105">
    <property type="entry name" value="zf-C4"/>
    <property type="match status" value="1"/>
</dbReference>
<evidence type="ECO:0000256" key="7">
    <source>
        <dbReference type="ARBA" id="ARBA00023163"/>
    </source>
</evidence>
<gene>
    <name evidence="14" type="primary">NR5A2_2</name>
    <name evidence="14" type="ORF">Ciccas_002350</name>
</gene>
<feature type="compositionally biased region" description="Polar residues" evidence="11">
    <location>
        <begin position="301"/>
        <end position="310"/>
    </location>
</feature>
<dbReference type="InterPro" id="IPR001628">
    <property type="entry name" value="Znf_hrmn_rcpt"/>
</dbReference>
<keyword evidence="8 10" id="KW-0675">Receptor</keyword>
<evidence type="ECO:0000313" key="14">
    <source>
        <dbReference type="EMBL" id="KAL3318987.1"/>
    </source>
</evidence>
<dbReference type="EMBL" id="JBJKFK010000182">
    <property type="protein sequence ID" value="KAL3318987.1"/>
    <property type="molecule type" value="Genomic_DNA"/>
</dbReference>
<evidence type="ECO:0000256" key="9">
    <source>
        <dbReference type="ARBA" id="ARBA00023242"/>
    </source>
</evidence>
<dbReference type="CDD" id="cd06930">
    <property type="entry name" value="NR_LBD_F2"/>
    <property type="match status" value="1"/>
</dbReference>
<dbReference type="PRINTS" id="PR00047">
    <property type="entry name" value="STROIDFINGER"/>
</dbReference>
<evidence type="ECO:0000256" key="4">
    <source>
        <dbReference type="ARBA" id="ARBA00022833"/>
    </source>
</evidence>
<dbReference type="PANTHER" id="PTHR24086">
    <property type="entry name" value="NUCLEAR RECEPTOR SUBFAMILY 5 GROUP A"/>
    <property type="match status" value="1"/>
</dbReference>
<feature type="region of interest" description="Disordered" evidence="11">
    <location>
        <begin position="578"/>
        <end position="598"/>
    </location>
</feature>
<dbReference type="Gene3D" id="1.10.565.10">
    <property type="entry name" value="Retinoid X Receptor"/>
    <property type="match status" value="1"/>
</dbReference>